<gene>
    <name evidence="1" type="ORF">ATE48_13235</name>
</gene>
<organism evidence="1 2">
    <name type="scientific">Candidatus Viadribacter manganicus</name>
    <dbReference type="NCBI Taxonomy" id="1759059"/>
    <lineage>
        <taxon>Bacteria</taxon>
        <taxon>Pseudomonadati</taxon>
        <taxon>Pseudomonadota</taxon>
        <taxon>Alphaproteobacteria</taxon>
        <taxon>Hyphomonadales</taxon>
        <taxon>Hyphomonadaceae</taxon>
        <taxon>Candidatus Viadribacter</taxon>
    </lineage>
</organism>
<evidence type="ECO:0000313" key="2">
    <source>
        <dbReference type="Proteomes" id="UP000092498"/>
    </source>
</evidence>
<dbReference type="RefSeq" id="WP_066772265.1">
    <property type="nucleotide sequence ID" value="NZ_CP013244.1"/>
</dbReference>
<dbReference type="OrthoDB" id="9879469at2"/>
<accession>A0A1B1AJQ9</accession>
<dbReference type="Proteomes" id="UP000092498">
    <property type="component" value="Chromosome"/>
</dbReference>
<proteinExistence type="predicted"/>
<dbReference type="EMBL" id="CP013244">
    <property type="protein sequence ID" value="ANP46806.1"/>
    <property type="molecule type" value="Genomic_DNA"/>
</dbReference>
<dbReference type="InParanoid" id="A0A1B1AJQ9"/>
<sequence length="199" mass="20544">MAGETPFEREVRDTVVKSGFTGVAATAIAIVAFSPAGFGDWVGASVASTFGVDSTASAEDNAYASLPAYPAPMTRDEVNAIHSQLASSEASMTLIREATDDRIEQVRTVSLGNGVPVIARHAAPASASDLRLSLSEPVSYSAPVDEAPVESYVAVTGPEAALVPASYTAAVGGGGFDASVPYRDPHLELADLLLMHESF</sequence>
<dbReference type="KEGG" id="cbot:ATE48_13235"/>
<evidence type="ECO:0000313" key="1">
    <source>
        <dbReference type="EMBL" id="ANP46806.1"/>
    </source>
</evidence>
<reference evidence="1 2" key="1">
    <citation type="submission" date="2015-11" db="EMBL/GenBank/DDBJ databases">
        <title>Whole-Genome Sequence of Candidatus Oderbacter manganicum from the National Park Lower Oder Valley, Germany.</title>
        <authorList>
            <person name="Braun B."/>
            <person name="Liere K."/>
            <person name="Szewzyk U."/>
        </authorList>
    </citation>
    <scope>NUCLEOTIDE SEQUENCE [LARGE SCALE GENOMIC DNA]</scope>
    <source>
        <strain evidence="1 2">OTSz_A_272</strain>
    </source>
</reference>
<protein>
    <submittedName>
        <fullName evidence="1">Uncharacterized protein</fullName>
    </submittedName>
</protein>
<dbReference type="AlphaFoldDB" id="A0A1B1AJQ9"/>
<keyword evidence="2" id="KW-1185">Reference proteome</keyword>
<dbReference type="STRING" id="1759059.ATE48_13235"/>
<name>A0A1B1AJQ9_9PROT</name>